<evidence type="ECO:0000313" key="6">
    <source>
        <dbReference type="EMBL" id="GFZ90789.1"/>
    </source>
</evidence>
<feature type="domain" description="Metallo-beta-lactamase" evidence="5">
    <location>
        <begin position="50"/>
        <end position="258"/>
    </location>
</feature>
<evidence type="ECO:0000313" key="7">
    <source>
        <dbReference type="Proteomes" id="UP000602050"/>
    </source>
</evidence>
<name>A0A8J2XHT5_9BACI</name>
<protein>
    <submittedName>
        <fullName evidence="6">MBL fold metallo-hydrolase</fullName>
    </submittedName>
</protein>
<dbReference type="CDD" id="cd07728">
    <property type="entry name" value="YtnP-like_MBL-fold"/>
    <property type="match status" value="1"/>
</dbReference>
<proteinExistence type="inferred from homology"/>
<dbReference type="GO" id="GO:0016787">
    <property type="term" value="F:hydrolase activity"/>
    <property type="evidence" value="ECO:0007669"/>
    <property type="project" value="UniProtKB-KW"/>
</dbReference>
<evidence type="ECO:0000256" key="3">
    <source>
        <dbReference type="ARBA" id="ARBA00022801"/>
    </source>
</evidence>
<dbReference type="RefSeq" id="WP_188393405.1">
    <property type="nucleotide sequence ID" value="NZ_BMEV01000105.1"/>
</dbReference>
<sequence length="281" mass="32507">METLHVGKAKVTWLRGGVTHLDGGAMFGVVPKALWSKKYPCNEKNQIELRTDPLLIQVSGKNYLIDSGIGNKKLTEKQMRNFGVTEESGIEESLQKLNLSREDIDAVLMTHMHFDHACGLTEKIAEDKYASVFENAVIYTTEVEWNEMRNPNIRSVNTYWEMNWQPIQEQVVTFANEMEITEGLKMIHTGGHSDGHAIILYEDGDEVFIHMGDLMATNAHQNKLWAMAYDDYPVTSVHEKEKWTDYGFNKKAWFTFYHDAYYRAIRFNEAGERIDMIKRNR</sequence>
<gene>
    <name evidence="6" type="ORF">GCM10010978_32100</name>
</gene>
<keyword evidence="3" id="KW-0378">Hydrolase</keyword>
<evidence type="ECO:0000256" key="1">
    <source>
        <dbReference type="ARBA" id="ARBA00007749"/>
    </source>
</evidence>
<comment type="similarity">
    <text evidence="1">Belongs to the metallo-beta-lactamase superfamily.</text>
</comment>
<dbReference type="PANTHER" id="PTHR42978">
    <property type="entry name" value="QUORUM-QUENCHING LACTONASE YTNP-RELATED-RELATED"/>
    <property type="match status" value="1"/>
</dbReference>
<reference evidence="6" key="2">
    <citation type="submission" date="2020-09" db="EMBL/GenBank/DDBJ databases">
        <authorList>
            <person name="Sun Q."/>
            <person name="Zhou Y."/>
        </authorList>
    </citation>
    <scope>NUCLEOTIDE SEQUENCE</scope>
    <source>
        <strain evidence="6">CGMCC 1.12360</strain>
    </source>
</reference>
<dbReference type="Pfam" id="PF00753">
    <property type="entry name" value="Lactamase_B"/>
    <property type="match status" value="1"/>
</dbReference>
<dbReference type="PANTHER" id="PTHR42978:SF6">
    <property type="entry name" value="QUORUM-QUENCHING LACTONASE YTNP-RELATED"/>
    <property type="match status" value="1"/>
</dbReference>
<dbReference type="SUPFAM" id="SSF56281">
    <property type="entry name" value="Metallo-hydrolase/oxidoreductase"/>
    <property type="match status" value="1"/>
</dbReference>
<keyword evidence="7" id="KW-1185">Reference proteome</keyword>
<keyword evidence="4" id="KW-0862">Zinc</keyword>
<evidence type="ECO:0000256" key="2">
    <source>
        <dbReference type="ARBA" id="ARBA00022723"/>
    </source>
</evidence>
<accession>A0A8J2XHT5</accession>
<evidence type="ECO:0000259" key="5">
    <source>
        <dbReference type="SMART" id="SM00849"/>
    </source>
</evidence>
<dbReference type="InterPro" id="IPR001279">
    <property type="entry name" value="Metallo-B-lactamas"/>
</dbReference>
<dbReference type="AlphaFoldDB" id="A0A8J2XHT5"/>
<dbReference type="EMBL" id="BMEV01000105">
    <property type="protein sequence ID" value="GFZ90789.1"/>
    <property type="molecule type" value="Genomic_DNA"/>
</dbReference>
<organism evidence="6 7">
    <name type="scientific">Compostibacillus humi</name>
    <dbReference type="NCBI Taxonomy" id="1245525"/>
    <lineage>
        <taxon>Bacteria</taxon>
        <taxon>Bacillati</taxon>
        <taxon>Bacillota</taxon>
        <taxon>Bacilli</taxon>
        <taxon>Bacillales</taxon>
        <taxon>Bacillaceae</taxon>
        <taxon>Compostibacillus</taxon>
    </lineage>
</organism>
<comment type="caution">
    <text evidence="6">The sequence shown here is derived from an EMBL/GenBank/DDBJ whole genome shotgun (WGS) entry which is preliminary data.</text>
</comment>
<dbReference type="Gene3D" id="3.60.15.10">
    <property type="entry name" value="Ribonuclease Z/Hydroxyacylglutathione hydrolase-like"/>
    <property type="match status" value="1"/>
</dbReference>
<dbReference type="InterPro" id="IPR036866">
    <property type="entry name" value="RibonucZ/Hydroxyglut_hydro"/>
</dbReference>
<dbReference type="InterPro" id="IPR051013">
    <property type="entry name" value="MBL_superfamily_lactonases"/>
</dbReference>
<keyword evidence="2" id="KW-0479">Metal-binding</keyword>
<reference evidence="6" key="1">
    <citation type="journal article" date="2014" name="Int. J. Syst. Evol. Microbiol.">
        <title>Complete genome sequence of Corynebacterium casei LMG S-19264T (=DSM 44701T), isolated from a smear-ripened cheese.</title>
        <authorList>
            <consortium name="US DOE Joint Genome Institute (JGI-PGF)"/>
            <person name="Walter F."/>
            <person name="Albersmeier A."/>
            <person name="Kalinowski J."/>
            <person name="Ruckert C."/>
        </authorList>
    </citation>
    <scope>NUCLEOTIDE SEQUENCE</scope>
    <source>
        <strain evidence="6">CGMCC 1.12360</strain>
    </source>
</reference>
<dbReference type="GO" id="GO:0046872">
    <property type="term" value="F:metal ion binding"/>
    <property type="evidence" value="ECO:0007669"/>
    <property type="project" value="UniProtKB-KW"/>
</dbReference>
<dbReference type="SMART" id="SM00849">
    <property type="entry name" value="Lactamase_B"/>
    <property type="match status" value="1"/>
</dbReference>
<dbReference type="Proteomes" id="UP000602050">
    <property type="component" value="Unassembled WGS sequence"/>
</dbReference>
<evidence type="ECO:0000256" key="4">
    <source>
        <dbReference type="ARBA" id="ARBA00022833"/>
    </source>
</evidence>